<proteinExistence type="predicted"/>
<accession>A0A1D8EV39</accession>
<dbReference type="Proteomes" id="UP000223831">
    <property type="component" value="Genome"/>
</dbReference>
<evidence type="ECO:0000313" key="1">
    <source>
        <dbReference type="EMBL" id="AOT24901.1"/>
    </source>
</evidence>
<protein>
    <submittedName>
        <fullName evidence="1">Uncharacterized protein</fullName>
    </submittedName>
</protein>
<evidence type="ECO:0000313" key="2">
    <source>
        <dbReference type="Proteomes" id="UP000223831"/>
    </source>
</evidence>
<name>A0A1D8EV39_9CAUD</name>
<dbReference type="EMBL" id="KX641262">
    <property type="protein sequence ID" value="AOT24901.1"/>
    <property type="molecule type" value="Genomic_DNA"/>
</dbReference>
<gene>
    <name evidence="1" type="primary">62</name>
    <name evidence="1" type="ORF">PBI_NAZO_62</name>
</gene>
<sequence>MDYPVGAGMSDPKIRTLFSRRELIGMGRCPDCGWHPKTQGHHPDCPESED</sequence>
<organism evidence="1 2">
    <name type="scientific">Mycobacterium phage Nazo</name>
    <dbReference type="NCBI Taxonomy" id="1897547"/>
    <lineage>
        <taxon>Viruses</taxon>
        <taxon>Duplodnaviria</taxon>
        <taxon>Heunggongvirae</taxon>
        <taxon>Uroviricota</taxon>
        <taxon>Caudoviricetes</taxon>
        <taxon>Pclasvirinae</taxon>
        <taxon>Bignuzvirus</taxon>
        <taxon>Bignuzvirus bignuz</taxon>
    </lineage>
</organism>
<reference evidence="1 2" key="1">
    <citation type="submission" date="2016-07" db="EMBL/GenBank/DDBJ databases">
        <authorList>
            <person name="Adam N."/>
            <person name="Zuma S.H."/>
            <person name="Shabalala X.C."/>
            <person name="Zuke Z.H."/>
            <person name="Mpangane S."/>
            <person name="Maenetje N."/>
            <person name="Lafia M."/>
            <person name="Tshabalala L.M."/>
            <person name="Zwane T.C."/>
            <person name="Garlena R.A."/>
            <person name="Russell D.A."/>
            <person name="Bowman C.A."/>
            <person name="Rubin E."/>
            <person name="Larsen M.H."/>
            <person name="Guerrero C.A."/>
            <person name="Jacobs-Sera D."/>
            <person name="Hatfull G.F."/>
        </authorList>
    </citation>
    <scope>NUCLEOTIDE SEQUENCE [LARGE SCALE GENOMIC DNA]</scope>
</reference>